<evidence type="ECO:0000256" key="1">
    <source>
        <dbReference type="ARBA" id="ARBA00023002"/>
    </source>
</evidence>
<accession>G7GLM3</accession>
<dbReference type="Pfam" id="PF08240">
    <property type="entry name" value="ADH_N"/>
    <property type="match status" value="1"/>
</dbReference>
<dbReference type="InterPro" id="IPR013149">
    <property type="entry name" value="ADH-like_C"/>
</dbReference>
<keyword evidence="5" id="KW-1185">Reference proteome</keyword>
<evidence type="ECO:0000259" key="2">
    <source>
        <dbReference type="Pfam" id="PF00107"/>
    </source>
</evidence>
<dbReference type="Gene3D" id="3.90.180.10">
    <property type="entry name" value="Medium-chain alcohol dehydrogenases, catalytic domain"/>
    <property type="match status" value="1"/>
</dbReference>
<dbReference type="Gene3D" id="3.40.50.720">
    <property type="entry name" value="NAD(P)-binding Rossmann-like Domain"/>
    <property type="match status" value="1"/>
</dbReference>
<name>G7GLM3_9ACTN</name>
<dbReference type="SUPFAM" id="SSF50129">
    <property type="entry name" value="GroES-like"/>
    <property type="match status" value="1"/>
</dbReference>
<reference evidence="4 5" key="1">
    <citation type="submission" date="2011-11" db="EMBL/GenBank/DDBJ databases">
        <title>Whole genome shotgun sequence of Gordonia amarae NBRC 15530.</title>
        <authorList>
            <person name="Takarada H."/>
            <person name="Hosoyama A."/>
            <person name="Tsuchikane K."/>
            <person name="Katsumata H."/>
            <person name="Yamazaki S."/>
            <person name="Fujita N."/>
        </authorList>
    </citation>
    <scope>NUCLEOTIDE SEQUENCE [LARGE SCALE GENOMIC DNA]</scope>
    <source>
        <strain evidence="4 5">NBRC 15530</strain>
    </source>
</reference>
<dbReference type="eggNOG" id="COG1063">
    <property type="taxonomic scope" value="Bacteria"/>
</dbReference>
<sequence length="356" mass="38106">MTTMKAMSLKEGTLAIREVARPAPGSGQILVRTLACAICASDHHYMDHPEVVRADRSRMQIHAPHDDVVMGHEYCGEIVEYGPDTARAWPVGTRITATPALFTPDGLRIIGMAPDAPGGFGEYFLVSEGFARPVPESVPPENLALIDAMAVGWYYTRIGVADENAVPLVIGLGAIGLSVVIALKQRGVPHVVVADFSADRRALAQRLGADVAVDSAVEQPFTAWRRTAWGTEEDVVDRVRLFGLSTCAVYECVGREGILADIIEQCPIGTRVFSAGGAASDTIPSNTAHLKGINLQFGGGPDPADWFEMCDLVTDGTVDTGPLVGEIVGFDGLVDAFERARSSTAPPRIVFRPDRR</sequence>
<dbReference type="STRING" id="1075090.GOAMR_20_00450"/>
<dbReference type="InterPro" id="IPR013154">
    <property type="entry name" value="ADH-like_N"/>
</dbReference>
<dbReference type="RefSeq" id="WP_005183688.1">
    <property type="nucleotide sequence ID" value="NZ_BAED01000020.1"/>
</dbReference>
<evidence type="ECO:0000313" key="5">
    <source>
        <dbReference type="Proteomes" id="UP000006023"/>
    </source>
</evidence>
<gene>
    <name evidence="4" type="ORF">GOAMR_20_00450</name>
</gene>
<dbReference type="AlphaFoldDB" id="G7GLM3"/>
<dbReference type="Proteomes" id="UP000006023">
    <property type="component" value="Unassembled WGS sequence"/>
</dbReference>
<dbReference type="SUPFAM" id="SSF51735">
    <property type="entry name" value="NAD(P)-binding Rossmann-fold domains"/>
    <property type="match status" value="1"/>
</dbReference>
<comment type="caution">
    <text evidence="4">The sequence shown here is derived from an EMBL/GenBank/DDBJ whole genome shotgun (WGS) entry which is preliminary data.</text>
</comment>
<organism evidence="4 5">
    <name type="scientific">Gordonia amarae NBRC 15530</name>
    <dbReference type="NCBI Taxonomy" id="1075090"/>
    <lineage>
        <taxon>Bacteria</taxon>
        <taxon>Bacillati</taxon>
        <taxon>Actinomycetota</taxon>
        <taxon>Actinomycetes</taxon>
        <taxon>Mycobacteriales</taxon>
        <taxon>Gordoniaceae</taxon>
        <taxon>Gordonia</taxon>
    </lineage>
</organism>
<dbReference type="PANTHER" id="PTHR43189">
    <property type="entry name" value="ZINC-TYPE ALCOHOL DEHYDROGENASE-LIKE PROTEIN C1198.01-RELATED"/>
    <property type="match status" value="1"/>
</dbReference>
<dbReference type="Pfam" id="PF00107">
    <property type="entry name" value="ADH_zinc_N"/>
    <property type="match status" value="1"/>
</dbReference>
<dbReference type="InterPro" id="IPR036291">
    <property type="entry name" value="NAD(P)-bd_dom_sf"/>
</dbReference>
<dbReference type="PANTHER" id="PTHR43189:SF1">
    <property type="entry name" value="ZINC-TYPE ALCOHOL DEHYDROGENASE-LIKE PROTEIN C1198.01"/>
    <property type="match status" value="1"/>
</dbReference>
<proteinExistence type="predicted"/>
<keyword evidence="1" id="KW-0560">Oxidoreductase</keyword>
<dbReference type="GO" id="GO:0016491">
    <property type="term" value="F:oxidoreductase activity"/>
    <property type="evidence" value="ECO:0007669"/>
    <property type="project" value="UniProtKB-KW"/>
</dbReference>
<feature type="domain" description="Alcohol dehydrogenase-like C-terminal" evidence="2">
    <location>
        <begin position="174"/>
        <end position="314"/>
    </location>
</feature>
<dbReference type="InterPro" id="IPR011032">
    <property type="entry name" value="GroES-like_sf"/>
</dbReference>
<protein>
    <submittedName>
        <fullName evidence="4">Putative zinc-containing alcohol dehydrogenase</fullName>
    </submittedName>
</protein>
<evidence type="ECO:0000259" key="3">
    <source>
        <dbReference type="Pfam" id="PF08240"/>
    </source>
</evidence>
<dbReference type="EMBL" id="BAED01000020">
    <property type="protein sequence ID" value="GAB04498.1"/>
    <property type="molecule type" value="Genomic_DNA"/>
</dbReference>
<feature type="domain" description="Alcohol dehydrogenase-like N-terminal" evidence="3">
    <location>
        <begin position="25"/>
        <end position="135"/>
    </location>
</feature>
<evidence type="ECO:0000313" key="4">
    <source>
        <dbReference type="EMBL" id="GAB04498.1"/>
    </source>
</evidence>